<dbReference type="EMBL" id="VLLL01000007">
    <property type="protein sequence ID" value="TWJ10847.1"/>
    <property type="molecule type" value="Genomic_DNA"/>
</dbReference>
<reference evidence="3 4" key="1">
    <citation type="journal article" date="2013" name="Stand. Genomic Sci.">
        <title>Genomic Encyclopedia of Type Strains, Phase I: The one thousand microbial genomes (KMG-I) project.</title>
        <authorList>
            <person name="Kyrpides N.C."/>
            <person name="Woyke T."/>
            <person name="Eisen J.A."/>
            <person name="Garrity G."/>
            <person name="Lilburn T.G."/>
            <person name="Beck B.J."/>
            <person name="Whitman W.B."/>
            <person name="Hugenholtz P."/>
            <person name="Klenk H.P."/>
        </authorList>
    </citation>
    <scope>NUCLEOTIDE SEQUENCE [LARGE SCALE GENOMIC DNA]</scope>
    <source>
        <strain evidence="3 4">DSM 45044</strain>
    </source>
</reference>
<dbReference type="InterPro" id="IPR032710">
    <property type="entry name" value="NTF2-like_dom_sf"/>
</dbReference>
<dbReference type="AlphaFoldDB" id="A0A562UZ43"/>
<gene>
    <name evidence="3" type="ORF">LX16_4271</name>
</gene>
<feature type="transmembrane region" description="Helical" evidence="2">
    <location>
        <begin position="97"/>
        <end position="120"/>
    </location>
</feature>
<evidence type="ECO:0000313" key="4">
    <source>
        <dbReference type="Proteomes" id="UP000321617"/>
    </source>
</evidence>
<feature type="region of interest" description="Disordered" evidence="1">
    <location>
        <begin position="1"/>
        <end position="91"/>
    </location>
</feature>
<keyword evidence="2" id="KW-0812">Transmembrane</keyword>
<comment type="caution">
    <text evidence="3">The sequence shown here is derived from an EMBL/GenBank/DDBJ whole genome shotgun (WGS) entry which is preliminary data.</text>
</comment>
<feature type="compositionally biased region" description="Pro residues" evidence="1">
    <location>
        <begin position="68"/>
        <end position="79"/>
    </location>
</feature>
<keyword evidence="2" id="KW-0472">Membrane</keyword>
<proteinExistence type="predicted"/>
<organism evidence="3 4">
    <name type="scientific">Stackebrandtia albiflava</name>
    <dbReference type="NCBI Taxonomy" id="406432"/>
    <lineage>
        <taxon>Bacteria</taxon>
        <taxon>Bacillati</taxon>
        <taxon>Actinomycetota</taxon>
        <taxon>Actinomycetes</taxon>
        <taxon>Glycomycetales</taxon>
        <taxon>Glycomycetaceae</taxon>
        <taxon>Stackebrandtia</taxon>
    </lineage>
</organism>
<dbReference type="SUPFAM" id="SSF54427">
    <property type="entry name" value="NTF2-like"/>
    <property type="match status" value="1"/>
</dbReference>
<protein>
    <recommendedName>
        <fullName evidence="5">DUF4878 domain-containing protein</fullName>
    </recommendedName>
</protein>
<name>A0A562UZ43_9ACTN</name>
<dbReference type="Proteomes" id="UP000321617">
    <property type="component" value="Unassembled WGS sequence"/>
</dbReference>
<evidence type="ECO:0000256" key="1">
    <source>
        <dbReference type="SAM" id="MobiDB-lite"/>
    </source>
</evidence>
<evidence type="ECO:0000313" key="3">
    <source>
        <dbReference type="EMBL" id="TWJ10847.1"/>
    </source>
</evidence>
<keyword evidence="2" id="KW-1133">Transmembrane helix</keyword>
<accession>A0A562UZ43</accession>
<evidence type="ECO:0008006" key="5">
    <source>
        <dbReference type="Google" id="ProtNLM"/>
    </source>
</evidence>
<keyword evidence="4" id="KW-1185">Reference proteome</keyword>
<evidence type="ECO:0000256" key="2">
    <source>
        <dbReference type="SAM" id="Phobius"/>
    </source>
</evidence>
<sequence>MPSPDPSGWPESRQEPHDYPDRGSAGTEYRFDSPVDGYTPGQHSAVPASPGAPQYGTPGYPTSAPPGWAGPPPGHPPQHVPQYPQYQPPVPPPKSQAGLFVGLGLGLLVIIAVVIVVIAANSGGSSGTTADDTDATTALTPTQVVDGYYQGLKNHDVDAILATLCQVEVNAYNADPYTEEELETELWSLADASSYEITREEGADTAEARVYVDVTYQGQTSVTIAVLQKESDAWKICRWEYQ</sequence>
<feature type="compositionally biased region" description="Basic and acidic residues" evidence="1">
    <location>
        <begin position="12"/>
        <end position="21"/>
    </location>
</feature>